<dbReference type="CDD" id="cd03244">
    <property type="entry name" value="ABCC_MRP_domain2"/>
    <property type="match status" value="1"/>
</dbReference>
<dbReference type="InterPro" id="IPR036640">
    <property type="entry name" value="ABC1_TM_sf"/>
</dbReference>
<evidence type="ECO:0000256" key="8">
    <source>
        <dbReference type="SAM" id="MobiDB-lite"/>
    </source>
</evidence>
<dbReference type="Pfam" id="PF00664">
    <property type="entry name" value="ABC_membrane"/>
    <property type="match status" value="2"/>
</dbReference>
<feature type="region of interest" description="Disordered" evidence="8">
    <location>
        <begin position="644"/>
        <end position="682"/>
    </location>
</feature>
<evidence type="ECO:0000259" key="11">
    <source>
        <dbReference type="PROSITE" id="PS50929"/>
    </source>
</evidence>
<reference evidence="12 13" key="1">
    <citation type="submission" date="2015-07" db="EMBL/GenBank/DDBJ databases">
        <title>The genome of Dufourea novaeangliae.</title>
        <authorList>
            <person name="Pan H."/>
            <person name="Kapheim K."/>
        </authorList>
    </citation>
    <scope>NUCLEOTIDE SEQUENCE [LARGE SCALE GENOMIC DNA]</scope>
    <source>
        <strain evidence="12">0120121106</strain>
        <tissue evidence="12">Whole body</tissue>
    </source>
</reference>
<dbReference type="InterPro" id="IPR044746">
    <property type="entry name" value="ABCC_6TM_D1"/>
</dbReference>
<keyword evidence="5" id="KW-0067">ATP-binding</keyword>
<evidence type="ECO:0000256" key="3">
    <source>
        <dbReference type="ARBA" id="ARBA00022692"/>
    </source>
</evidence>
<gene>
    <name evidence="12" type="ORF">WN55_02458</name>
</gene>
<dbReference type="Gene3D" id="3.40.50.300">
    <property type="entry name" value="P-loop containing nucleotide triphosphate hydrolases"/>
    <property type="match status" value="2"/>
</dbReference>
<protein>
    <submittedName>
        <fullName evidence="12">ABC transporter C family member 3</fullName>
    </submittedName>
</protein>
<dbReference type="Pfam" id="PF00005">
    <property type="entry name" value="ABC_tran"/>
    <property type="match status" value="2"/>
</dbReference>
<dbReference type="OrthoDB" id="6500128at2759"/>
<dbReference type="CDD" id="cd18580">
    <property type="entry name" value="ABC_6TM_ABCC_D2"/>
    <property type="match status" value="1"/>
</dbReference>
<feature type="transmembrane region" description="Helical" evidence="9">
    <location>
        <begin position="231"/>
        <end position="253"/>
    </location>
</feature>
<evidence type="ECO:0000259" key="10">
    <source>
        <dbReference type="PROSITE" id="PS50893"/>
    </source>
</evidence>
<evidence type="ECO:0000256" key="5">
    <source>
        <dbReference type="ARBA" id="ARBA00022840"/>
    </source>
</evidence>
<dbReference type="Proteomes" id="UP000076502">
    <property type="component" value="Unassembled WGS sequence"/>
</dbReference>
<evidence type="ECO:0000256" key="9">
    <source>
        <dbReference type="SAM" id="Phobius"/>
    </source>
</evidence>
<feature type="transmembrane region" description="Helical" evidence="9">
    <location>
        <begin position="1039"/>
        <end position="1057"/>
    </location>
</feature>
<evidence type="ECO:0000313" key="13">
    <source>
        <dbReference type="Proteomes" id="UP000076502"/>
    </source>
</evidence>
<dbReference type="PROSITE" id="PS50893">
    <property type="entry name" value="ABC_TRANSPORTER_2"/>
    <property type="match status" value="2"/>
</dbReference>
<keyword evidence="4" id="KW-0547">Nucleotide-binding</keyword>
<proteinExistence type="predicted"/>
<feature type="transmembrane region" description="Helical" evidence="9">
    <location>
        <begin position="100"/>
        <end position="121"/>
    </location>
</feature>
<keyword evidence="2" id="KW-0813">Transport</keyword>
<dbReference type="EMBL" id="KQ434902">
    <property type="protein sequence ID" value="KZC11097.1"/>
    <property type="molecule type" value="Genomic_DNA"/>
</dbReference>
<evidence type="ECO:0000256" key="1">
    <source>
        <dbReference type="ARBA" id="ARBA00004141"/>
    </source>
</evidence>
<dbReference type="InterPro" id="IPR011527">
    <property type="entry name" value="ABC1_TM_dom"/>
</dbReference>
<dbReference type="PANTHER" id="PTHR24223:SF415">
    <property type="entry name" value="FI20190P1"/>
    <property type="match status" value="1"/>
</dbReference>
<feature type="transmembrane region" description="Helical" evidence="9">
    <location>
        <begin position="206"/>
        <end position="225"/>
    </location>
</feature>
<feature type="domain" description="ABC transporter" evidence="10">
    <location>
        <begin position="416"/>
        <end position="639"/>
    </location>
</feature>
<feature type="transmembrane region" description="Helical" evidence="9">
    <location>
        <begin position="1000"/>
        <end position="1033"/>
    </location>
</feature>
<dbReference type="SUPFAM" id="SSF52540">
    <property type="entry name" value="P-loop containing nucleoside triphosphate hydrolases"/>
    <property type="match status" value="2"/>
</dbReference>
<dbReference type="PROSITE" id="PS00211">
    <property type="entry name" value="ABC_TRANSPORTER_1"/>
    <property type="match status" value="2"/>
</dbReference>
<keyword evidence="7 9" id="KW-0472">Membrane</keyword>
<dbReference type="SMART" id="SM00382">
    <property type="entry name" value="AAA"/>
    <property type="match status" value="2"/>
</dbReference>
<feature type="transmembrane region" description="Helical" evidence="9">
    <location>
        <begin position="695"/>
        <end position="715"/>
    </location>
</feature>
<evidence type="ECO:0000256" key="2">
    <source>
        <dbReference type="ARBA" id="ARBA00022448"/>
    </source>
</evidence>
<dbReference type="PANTHER" id="PTHR24223">
    <property type="entry name" value="ATP-BINDING CASSETTE SUB-FAMILY C"/>
    <property type="match status" value="1"/>
</dbReference>
<feature type="compositionally biased region" description="Polar residues" evidence="8">
    <location>
        <begin position="647"/>
        <end position="666"/>
    </location>
</feature>
<keyword evidence="13" id="KW-1185">Reference proteome</keyword>
<evidence type="ECO:0000256" key="7">
    <source>
        <dbReference type="ARBA" id="ARBA00023136"/>
    </source>
</evidence>
<feature type="transmembrane region" description="Helical" evidence="9">
    <location>
        <begin position="909"/>
        <end position="941"/>
    </location>
</feature>
<feature type="domain" description="ABC transmembrane type-1" evidence="11">
    <location>
        <begin position="100"/>
        <end position="376"/>
    </location>
</feature>
<feature type="domain" description="ABC transmembrane type-1" evidence="11">
    <location>
        <begin position="809"/>
        <end position="1069"/>
    </location>
</feature>
<dbReference type="FunFam" id="1.20.1560.10:FF:000026">
    <property type="entry name" value="Multidrug resistance-associated protein lethal(2)03659"/>
    <property type="match status" value="1"/>
</dbReference>
<dbReference type="STRING" id="178035.A0A154PH22"/>
<comment type="subcellular location">
    <subcellularLocation>
        <location evidence="1">Membrane</location>
        <topology evidence="1">Multi-pass membrane protein</topology>
    </subcellularLocation>
</comment>
<dbReference type="InterPro" id="IPR044726">
    <property type="entry name" value="ABCC_6TM_D2"/>
</dbReference>
<dbReference type="Gene3D" id="1.20.1560.10">
    <property type="entry name" value="ABC transporter type 1, transmembrane domain"/>
    <property type="match status" value="2"/>
</dbReference>
<dbReference type="InterPro" id="IPR017871">
    <property type="entry name" value="ABC_transporter-like_CS"/>
</dbReference>
<dbReference type="FunFam" id="3.40.50.300:FF:000163">
    <property type="entry name" value="Multidrug resistance-associated protein member 4"/>
    <property type="match status" value="1"/>
</dbReference>
<dbReference type="GO" id="GO:0140359">
    <property type="term" value="F:ABC-type transporter activity"/>
    <property type="evidence" value="ECO:0007669"/>
    <property type="project" value="InterPro"/>
</dbReference>
<keyword evidence="6 9" id="KW-1133">Transmembrane helix</keyword>
<accession>A0A154PH22</accession>
<dbReference type="InterPro" id="IPR003439">
    <property type="entry name" value="ABC_transporter-like_ATP-bd"/>
</dbReference>
<evidence type="ECO:0000256" key="4">
    <source>
        <dbReference type="ARBA" id="ARBA00022741"/>
    </source>
</evidence>
<evidence type="ECO:0000256" key="6">
    <source>
        <dbReference type="ARBA" id="ARBA00022989"/>
    </source>
</evidence>
<dbReference type="InterPro" id="IPR027417">
    <property type="entry name" value="P-loop_NTPase"/>
</dbReference>
<name>A0A154PH22_DUFNO</name>
<dbReference type="FunFam" id="3.40.50.300:FF:000482">
    <property type="entry name" value="Multidrug resistance-associated protein member 4"/>
    <property type="match status" value="1"/>
</dbReference>
<feature type="transmembrane region" description="Helical" evidence="9">
    <location>
        <begin position="133"/>
        <end position="155"/>
    </location>
</feature>
<dbReference type="SUPFAM" id="SSF90123">
    <property type="entry name" value="ABC transporter transmembrane region"/>
    <property type="match status" value="2"/>
</dbReference>
<keyword evidence="3 9" id="KW-0812">Transmembrane</keyword>
<dbReference type="FunFam" id="1.20.1560.10:FF:000014">
    <property type="entry name" value="Multidrug resistance-associated protein member 4"/>
    <property type="match status" value="1"/>
</dbReference>
<dbReference type="GO" id="GO:0016020">
    <property type="term" value="C:membrane"/>
    <property type="evidence" value="ECO:0007669"/>
    <property type="project" value="UniProtKB-SubCell"/>
</dbReference>
<dbReference type="GO" id="GO:0005524">
    <property type="term" value="F:ATP binding"/>
    <property type="evidence" value="ECO:0007669"/>
    <property type="project" value="UniProtKB-KW"/>
</dbReference>
<dbReference type="CDD" id="cd18579">
    <property type="entry name" value="ABC_6TM_ABCC_D1"/>
    <property type="match status" value="1"/>
</dbReference>
<dbReference type="PROSITE" id="PS50929">
    <property type="entry name" value="ABC_TM1F"/>
    <property type="match status" value="2"/>
</dbReference>
<feature type="transmembrane region" description="Helical" evidence="9">
    <location>
        <begin position="828"/>
        <end position="848"/>
    </location>
</feature>
<feature type="compositionally biased region" description="Acidic residues" evidence="8">
    <location>
        <begin position="669"/>
        <end position="680"/>
    </location>
</feature>
<evidence type="ECO:0000313" key="12">
    <source>
        <dbReference type="EMBL" id="KZC11097.1"/>
    </source>
</evidence>
<dbReference type="InterPro" id="IPR003593">
    <property type="entry name" value="AAA+_ATPase"/>
</dbReference>
<sequence>MDASKKYENPNPKLSANFLSKLIFWWLKPLFWHGRKHDLQVKDIYNAMPEDVSHHLGDKLEGNWLNEIGTAEETGRKPKLFNALQKTFAWSFCYYGGWQFFLAVVVKVLQPYVLGLLIWHFDPRATSTASEAYSYASVVMILALIGALIVHHSNFGLMQVGMRMRIACSSLMYRKILRLSKSSTNVTTPGQIINLMSNDVSRFEQLFVMLHYIWILPIQGALITFMIWESVGIACLAGVFLISVQTIPLQGYMGKWISKLRLKIAIRTDERVRLMTEIISGIQVIKMYTWEKPFEKLVSIVRSHEVDVLTISSYLRGFTLATFVFTERSTLYFTVMAYVLLGNNISADKVFSIAQYFNVLQLTMAILYPMAVSSAAEASVSIKRLEPETYYFQNFLLLKENRKVNNSKEVTGDGSILLKSITASWTENAIVNTLHDINIQIESGKLYAVVGLVGAGKSSFLQLILRELQQSDGDIRVNGSVSYASQESWLFSGTVRNNVLFGQPYDQKKYNEVVRVCALNKDFQQFNYGDKTLVGDRGASLSGGQRARINLARAVYRDSDIYLLDDPLSAVDTHVGKHLFNECIKNYLHDKTRILVTHQVQYLKNCDYIIVLNNGKIEFDGTFAELKNMKLDFLSMLSTEEEKPDTVTVQTGENHTSPDISLNSGNSKDDDEAEPQETEELMGKGNISKSLYWQYFRAGGSILMILGFLVALILGQLGSSGSDYFVAYWTKQEEMHVKNNINHTLQIFTQNTTSPRTLMEDANALINGTLNSGIDNFNETVSELLISSDNSSFDNSTVIVIVVCLNFQSWIINTGPRNQYFLDYATALWIYGGLILASIIMTSVRNIIFYKICMNSSRNLHNLMFSSLLKAPMLFFDTHPSGRILNRFSKDVGAVDEILPRTMIESIQIFAVMVGILAQVLIINWWTVFPMLIMGFLYWQIRNIYLNTAQDMKRFEGTTKSPVFSHVSSSLLGLSTIRSSSAQDMVRKEFDIHQDLHTSAYYLTIATSTAFGVALDIVSLCFIAFIIYSFIVIDDGNIFAGNVGLAISQVLILCGMLQHGMRQTAETIAQMTSVERILQFTQLDKEGPFESEPNKKPSVQWPSKGEIRFDQLSLCYDDLAPSVLKNLTFLIKAGEKVGIVGRTGAGKTSLISALFRLAKLEGKICIDDLDTKQIGLHDLRKKISIIPQEPILFSATLRDNLDPFHNYDDATLWAALEDVELKSSVSTLDYFVEQGGSNFSVGQRQLLCLARAIIRNNKILLLDEATANVDPTTDALIQKTIRQNFKDCTVLTIAHRLNTIMDSDKVLVMDRGQVVEFDHPYILLQNEQGHFTSMLKETGKVMFEQLRKVAEEAYNDTFTQTEYQLHPLGLNGNTIVNGK</sequence>
<dbReference type="CDD" id="cd03250">
    <property type="entry name" value="ABCC_MRP_domain1"/>
    <property type="match status" value="1"/>
</dbReference>
<feature type="domain" description="ABC transporter" evidence="10">
    <location>
        <begin position="1107"/>
        <end position="1336"/>
    </location>
</feature>
<organism evidence="12 13">
    <name type="scientific">Dufourea novaeangliae</name>
    <name type="common">Sweat bee</name>
    <dbReference type="NCBI Taxonomy" id="178035"/>
    <lineage>
        <taxon>Eukaryota</taxon>
        <taxon>Metazoa</taxon>
        <taxon>Ecdysozoa</taxon>
        <taxon>Arthropoda</taxon>
        <taxon>Hexapoda</taxon>
        <taxon>Insecta</taxon>
        <taxon>Pterygota</taxon>
        <taxon>Neoptera</taxon>
        <taxon>Endopterygota</taxon>
        <taxon>Hymenoptera</taxon>
        <taxon>Apocrita</taxon>
        <taxon>Aculeata</taxon>
        <taxon>Apoidea</taxon>
        <taxon>Anthophila</taxon>
        <taxon>Halictidae</taxon>
        <taxon>Rophitinae</taxon>
        <taxon>Dufourea</taxon>
    </lineage>
</organism>
<dbReference type="GO" id="GO:0016887">
    <property type="term" value="F:ATP hydrolysis activity"/>
    <property type="evidence" value="ECO:0007669"/>
    <property type="project" value="InterPro"/>
</dbReference>
<dbReference type="InterPro" id="IPR050173">
    <property type="entry name" value="ABC_transporter_C-like"/>
</dbReference>